<sequence>MRKAERHAIIKQIVSNETVRTQEELLKKIEERGGNATQATISRDIRDLKIVKVQDQDGQIRFELFHDHDLEQDSKEEELRLVRMIEEVVTKVDRVQFLTIITTLPDNAQLLSAVMDEVNLPEKVTTLAGFDTVITICRTNEDAEKLEEYFKGHIIG</sequence>
<comment type="caution">
    <text evidence="10">The sequence shown here is derived from an EMBL/GenBank/DDBJ whole genome shotgun (WGS) entry which is preliminary data.</text>
</comment>
<accession>A0AAW8TXA9</accession>
<dbReference type="SUPFAM" id="SSF55252">
    <property type="entry name" value="C-terminal domain of arginine repressor"/>
    <property type="match status" value="1"/>
</dbReference>
<dbReference type="HAMAP" id="MF_00173">
    <property type="entry name" value="Arg_repressor"/>
    <property type="match status" value="1"/>
</dbReference>
<keyword evidence="4 7" id="KW-0805">Transcription regulation</keyword>
<evidence type="ECO:0000256" key="5">
    <source>
        <dbReference type="ARBA" id="ARBA00023125"/>
    </source>
</evidence>
<comment type="pathway">
    <text evidence="7">Amino-acid biosynthesis; L-arginine biosynthesis [regulation].</text>
</comment>
<comment type="function">
    <text evidence="7">Regulates arginine biosynthesis genes.</text>
</comment>
<evidence type="ECO:0000256" key="6">
    <source>
        <dbReference type="ARBA" id="ARBA00023163"/>
    </source>
</evidence>
<evidence type="ECO:0000259" key="8">
    <source>
        <dbReference type="Pfam" id="PF01316"/>
    </source>
</evidence>
<comment type="similarity">
    <text evidence="2 7">Belongs to the ArgR family.</text>
</comment>
<dbReference type="GO" id="GO:0003677">
    <property type="term" value="F:DNA binding"/>
    <property type="evidence" value="ECO:0007669"/>
    <property type="project" value="UniProtKB-KW"/>
</dbReference>
<proteinExistence type="inferred from homology"/>
<dbReference type="Pfam" id="PF02863">
    <property type="entry name" value="Arg_repressor_C"/>
    <property type="match status" value="1"/>
</dbReference>
<feature type="domain" description="Arginine repressor DNA-binding" evidence="8">
    <location>
        <begin position="1"/>
        <end position="67"/>
    </location>
</feature>
<dbReference type="PANTHER" id="PTHR34471">
    <property type="entry name" value="ARGININE REPRESSOR"/>
    <property type="match status" value="1"/>
</dbReference>
<protein>
    <recommendedName>
        <fullName evidence="7">Arginine repressor</fullName>
    </recommendedName>
</protein>
<dbReference type="GO" id="GO:0003700">
    <property type="term" value="F:DNA-binding transcription factor activity"/>
    <property type="evidence" value="ECO:0007669"/>
    <property type="project" value="UniProtKB-UniRule"/>
</dbReference>
<evidence type="ECO:0000256" key="7">
    <source>
        <dbReference type="HAMAP-Rule" id="MF_00173"/>
    </source>
</evidence>
<evidence type="ECO:0000256" key="3">
    <source>
        <dbReference type="ARBA" id="ARBA00022490"/>
    </source>
</evidence>
<keyword evidence="6 7" id="KW-0804">Transcription</keyword>
<dbReference type="Proteomes" id="UP001256711">
    <property type="component" value="Unassembled WGS sequence"/>
</dbReference>
<dbReference type="InterPro" id="IPR020899">
    <property type="entry name" value="Arg_repress_C"/>
</dbReference>
<evidence type="ECO:0000259" key="9">
    <source>
        <dbReference type="Pfam" id="PF02863"/>
    </source>
</evidence>
<keyword evidence="7" id="KW-0028">Amino-acid biosynthesis</keyword>
<keyword evidence="5 7" id="KW-0238">DNA-binding</keyword>
<dbReference type="PANTHER" id="PTHR34471:SF1">
    <property type="entry name" value="ARGININE REPRESSOR"/>
    <property type="match status" value="1"/>
</dbReference>
<dbReference type="InterPro" id="IPR036251">
    <property type="entry name" value="Arg_repress_C_sf"/>
</dbReference>
<evidence type="ECO:0000313" key="11">
    <source>
        <dbReference type="Proteomes" id="UP001256711"/>
    </source>
</evidence>
<dbReference type="PRINTS" id="PR01467">
    <property type="entry name" value="ARGREPRESSOR"/>
</dbReference>
<keyword evidence="7" id="KW-0678">Repressor</keyword>
<dbReference type="GO" id="GO:0005737">
    <property type="term" value="C:cytoplasm"/>
    <property type="evidence" value="ECO:0007669"/>
    <property type="project" value="UniProtKB-SubCell"/>
</dbReference>
<dbReference type="AlphaFoldDB" id="A0AAW8TXA9"/>
<dbReference type="InterPro" id="IPR020900">
    <property type="entry name" value="Arg_repress_DNA-bd"/>
</dbReference>
<evidence type="ECO:0000256" key="4">
    <source>
        <dbReference type="ARBA" id="ARBA00023015"/>
    </source>
</evidence>
<keyword evidence="3 7" id="KW-0963">Cytoplasm</keyword>
<keyword evidence="7" id="KW-0055">Arginine biosynthesis</keyword>
<evidence type="ECO:0000313" key="10">
    <source>
        <dbReference type="EMBL" id="MDT2810800.1"/>
    </source>
</evidence>
<dbReference type="GO" id="GO:0006526">
    <property type="term" value="P:L-arginine biosynthetic process"/>
    <property type="evidence" value="ECO:0007669"/>
    <property type="project" value="UniProtKB-KW"/>
</dbReference>
<feature type="domain" description="Arginine repressor C-terminal" evidence="9">
    <location>
        <begin position="86"/>
        <end position="151"/>
    </location>
</feature>
<dbReference type="Gene3D" id="1.10.10.10">
    <property type="entry name" value="Winged helix-like DNA-binding domain superfamily/Winged helix DNA-binding domain"/>
    <property type="match status" value="1"/>
</dbReference>
<dbReference type="GO" id="GO:0034618">
    <property type="term" value="F:arginine binding"/>
    <property type="evidence" value="ECO:0007669"/>
    <property type="project" value="InterPro"/>
</dbReference>
<gene>
    <name evidence="7" type="primary">argR</name>
    <name evidence="10" type="ORF">P7H43_09895</name>
</gene>
<reference evidence="10" key="1">
    <citation type="submission" date="2023-03" db="EMBL/GenBank/DDBJ databases">
        <authorList>
            <person name="Shen W."/>
            <person name="Cai J."/>
        </authorList>
    </citation>
    <scope>NUCLEOTIDE SEQUENCE</scope>
    <source>
        <strain evidence="10">B226-2</strain>
    </source>
</reference>
<evidence type="ECO:0000256" key="2">
    <source>
        <dbReference type="ARBA" id="ARBA00008316"/>
    </source>
</evidence>
<evidence type="ECO:0000256" key="1">
    <source>
        <dbReference type="ARBA" id="ARBA00004496"/>
    </source>
</evidence>
<dbReference type="Gene3D" id="3.30.1360.40">
    <property type="match status" value="1"/>
</dbReference>
<comment type="subcellular location">
    <subcellularLocation>
        <location evidence="1 7">Cytoplasm</location>
    </subcellularLocation>
</comment>
<dbReference type="InterPro" id="IPR036388">
    <property type="entry name" value="WH-like_DNA-bd_sf"/>
</dbReference>
<dbReference type="GO" id="GO:1900079">
    <property type="term" value="P:regulation of arginine biosynthetic process"/>
    <property type="evidence" value="ECO:0007669"/>
    <property type="project" value="UniProtKB-UniRule"/>
</dbReference>
<dbReference type="RefSeq" id="WP_311835590.1">
    <property type="nucleotide sequence ID" value="NZ_JARQBJ010000004.1"/>
</dbReference>
<dbReference type="GO" id="GO:0051259">
    <property type="term" value="P:protein complex oligomerization"/>
    <property type="evidence" value="ECO:0007669"/>
    <property type="project" value="InterPro"/>
</dbReference>
<dbReference type="InterPro" id="IPR001669">
    <property type="entry name" value="Arg_repress"/>
</dbReference>
<organism evidence="10 11">
    <name type="scientific">Enterococcus asini</name>
    <dbReference type="NCBI Taxonomy" id="57732"/>
    <lineage>
        <taxon>Bacteria</taxon>
        <taxon>Bacillati</taxon>
        <taxon>Bacillota</taxon>
        <taxon>Bacilli</taxon>
        <taxon>Lactobacillales</taxon>
        <taxon>Enterococcaceae</taxon>
        <taxon>Enterococcus</taxon>
    </lineage>
</organism>
<dbReference type="InterPro" id="IPR036390">
    <property type="entry name" value="WH_DNA-bd_sf"/>
</dbReference>
<dbReference type="SUPFAM" id="SSF46785">
    <property type="entry name" value="Winged helix' DNA-binding domain"/>
    <property type="match status" value="1"/>
</dbReference>
<name>A0AAW8TXA9_9ENTE</name>
<dbReference type="Pfam" id="PF01316">
    <property type="entry name" value="Arg_repressor"/>
    <property type="match status" value="1"/>
</dbReference>
<dbReference type="EMBL" id="JARQBJ010000004">
    <property type="protein sequence ID" value="MDT2810800.1"/>
    <property type="molecule type" value="Genomic_DNA"/>
</dbReference>